<name>A0A0C2MM34_THEKT</name>
<sequence>MQLDLLERSAKKNINLQKTTSENLMRNSIQLQKSDGSPEMNDRRLNHWKKGCQGSAGLTPAKTIYTVPLPTRATIPNRLSFTVSNNLGLVYTPSLHVFDTLPIYNPVYMPTEYEHFSISRHKR</sequence>
<dbReference type="Proteomes" id="UP000031668">
    <property type="component" value="Unassembled WGS sequence"/>
</dbReference>
<evidence type="ECO:0000313" key="3">
    <source>
        <dbReference type="Proteomes" id="UP000031668"/>
    </source>
</evidence>
<protein>
    <submittedName>
        <fullName evidence="2">Uncharacterized protein</fullName>
    </submittedName>
</protein>
<evidence type="ECO:0000256" key="1">
    <source>
        <dbReference type="SAM" id="MobiDB-lite"/>
    </source>
</evidence>
<keyword evidence="3" id="KW-1185">Reference proteome</keyword>
<accession>A0A0C2MM34</accession>
<gene>
    <name evidence="2" type="ORF">RF11_06374</name>
</gene>
<dbReference type="AlphaFoldDB" id="A0A0C2MM34"/>
<proteinExistence type="predicted"/>
<reference evidence="2 3" key="1">
    <citation type="journal article" date="2014" name="Genome Biol. Evol.">
        <title>The genome of the myxosporean Thelohanellus kitauei shows adaptations to nutrient acquisition within its fish host.</title>
        <authorList>
            <person name="Yang Y."/>
            <person name="Xiong J."/>
            <person name="Zhou Z."/>
            <person name="Huo F."/>
            <person name="Miao W."/>
            <person name="Ran C."/>
            <person name="Liu Y."/>
            <person name="Zhang J."/>
            <person name="Feng J."/>
            <person name="Wang M."/>
            <person name="Wang M."/>
            <person name="Wang L."/>
            <person name="Yao B."/>
        </authorList>
    </citation>
    <scope>NUCLEOTIDE SEQUENCE [LARGE SCALE GENOMIC DNA]</scope>
    <source>
        <strain evidence="2">Wuqing</strain>
    </source>
</reference>
<feature type="region of interest" description="Disordered" evidence="1">
    <location>
        <begin position="27"/>
        <end position="54"/>
    </location>
</feature>
<evidence type="ECO:0000313" key="2">
    <source>
        <dbReference type="EMBL" id="KII65420.1"/>
    </source>
</evidence>
<dbReference type="EMBL" id="JWZT01003852">
    <property type="protein sequence ID" value="KII65420.1"/>
    <property type="molecule type" value="Genomic_DNA"/>
</dbReference>
<organism evidence="2 3">
    <name type="scientific">Thelohanellus kitauei</name>
    <name type="common">Myxosporean</name>
    <dbReference type="NCBI Taxonomy" id="669202"/>
    <lineage>
        <taxon>Eukaryota</taxon>
        <taxon>Metazoa</taxon>
        <taxon>Cnidaria</taxon>
        <taxon>Myxozoa</taxon>
        <taxon>Myxosporea</taxon>
        <taxon>Bivalvulida</taxon>
        <taxon>Platysporina</taxon>
        <taxon>Myxobolidae</taxon>
        <taxon>Thelohanellus</taxon>
    </lineage>
</organism>
<comment type="caution">
    <text evidence="2">The sequence shown here is derived from an EMBL/GenBank/DDBJ whole genome shotgun (WGS) entry which is preliminary data.</text>
</comment>